<proteinExistence type="predicted"/>
<dbReference type="KEGG" id="mhaq:WC39_05575"/>
<name>A0A248ZYP8_MANHA</name>
<accession>A0A248ZYP8</accession>
<dbReference type="RefSeq" id="WP_006247823.1">
    <property type="nucleotide sequence ID" value="NZ_CP011098.1"/>
</dbReference>
<dbReference type="AlphaFoldDB" id="A0A248ZYP8"/>
<evidence type="ECO:0000313" key="6">
    <source>
        <dbReference type="EMBL" id="TRB72431.1"/>
    </source>
</evidence>
<feature type="domain" description="DUF4224" evidence="1">
    <location>
        <begin position="7"/>
        <end position="51"/>
    </location>
</feature>
<sequence>MNIYTDFLSREEIEFITQCKQKNLIKKQLNIMGIPFKENANGFPVVRRDYAQAKQRKPIATNDSDWVSNAFKA</sequence>
<evidence type="ECO:0000313" key="4">
    <source>
        <dbReference type="EMBL" id="STY65291.1"/>
    </source>
</evidence>
<evidence type="ECO:0000313" key="8">
    <source>
        <dbReference type="Proteomes" id="UP000254802"/>
    </source>
</evidence>
<dbReference type="OrthoDB" id="8612748at2"/>
<dbReference type="KEGG" id="mhay:VK67_05700"/>
<keyword evidence="10" id="KW-1185">Reference proteome</keyword>
<gene>
    <name evidence="6" type="ORF">FEA53_11985</name>
    <name evidence="5" type="ORF">FEB89_12430</name>
    <name evidence="3" type="ORF">NCTC10638_02563</name>
    <name evidence="2" type="ORF">NCTC9380_00133</name>
    <name evidence="4" type="ORF">NCTC9380_00552</name>
</gene>
<dbReference type="Proteomes" id="UP000254031">
    <property type="component" value="Unassembled WGS sequence"/>
</dbReference>
<dbReference type="Proteomes" id="UP000315164">
    <property type="component" value="Unassembled WGS sequence"/>
</dbReference>
<evidence type="ECO:0000313" key="7">
    <source>
        <dbReference type="Proteomes" id="UP000254031"/>
    </source>
</evidence>
<evidence type="ECO:0000313" key="9">
    <source>
        <dbReference type="Proteomes" id="UP000315164"/>
    </source>
</evidence>
<evidence type="ECO:0000313" key="2">
    <source>
        <dbReference type="EMBL" id="STY58711.1"/>
    </source>
</evidence>
<organism evidence="6 9">
    <name type="scientific">Mannheimia haemolytica</name>
    <name type="common">Pasteurella haemolytica</name>
    <dbReference type="NCBI Taxonomy" id="75985"/>
    <lineage>
        <taxon>Bacteria</taxon>
        <taxon>Pseudomonadati</taxon>
        <taxon>Pseudomonadota</taxon>
        <taxon>Gammaproteobacteria</taxon>
        <taxon>Pasteurellales</taxon>
        <taxon>Pasteurellaceae</taxon>
        <taxon>Mannheimia</taxon>
    </lineage>
</organism>
<evidence type="ECO:0000313" key="10">
    <source>
        <dbReference type="Proteomes" id="UP000318394"/>
    </source>
</evidence>
<protein>
    <submittedName>
        <fullName evidence="6">DUF4224 domain-containing protein</fullName>
    </submittedName>
</protein>
<dbReference type="STRING" id="75985.WC39_05575"/>
<dbReference type="EMBL" id="VAJB01000036">
    <property type="protein sequence ID" value="TRB72431.1"/>
    <property type="molecule type" value="Genomic_DNA"/>
</dbReference>
<reference evidence="7 8" key="1">
    <citation type="submission" date="2018-06" db="EMBL/GenBank/DDBJ databases">
        <authorList>
            <consortium name="Pathogen Informatics"/>
            <person name="Doyle S."/>
        </authorList>
    </citation>
    <scope>NUCLEOTIDE SEQUENCE [LARGE SCALE GENOMIC DNA]</scope>
    <source>
        <strain evidence="3 8">NCTC10638</strain>
        <strain evidence="2 7">NCTC9380</strain>
    </source>
</reference>
<reference evidence="9 10" key="2">
    <citation type="journal article" date="2019" name="Vet. Microbiol.">
        <title>Genetic characterization of susceptible and multi-drug resistant Mannheimia haemolytica isolated from high-risk stocker calves prior to and after antimicrobial metaphylaxis.</title>
        <authorList>
            <person name="Snyder E.R."/>
            <person name="Alvarez-Narvaez S."/>
            <person name="Credille B.C."/>
        </authorList>
    </citation>
    <scope>NUCLEOTIDE SEQUENCE [LARGE SCALE GENOMIC DNA]</scope>
    <source>
        <strain evidence="6 9">UGA-R5-128-1</strain>
        <strain evidence="5 10">UGA-R7-163-1</strain>
    </source>
</reference>
<dbReference type="InterPro" id="IPR025319">
    <property type="entry name" value="DUF4224"/>
</dbReference>
<dbReference type="Pfam" id="PF13986">
    <property type="entry name" value="DUF4224"/>
    <property type="match status" value="1"/>
</dbReference>
<dbReference type="Proteomes" id="UP000254802">
    <property type="component" value="Unassembled WGS sequence"/>
</dbReference>
<dbReference type="EMBL" id="UGPL01000006">
    <property type="protein sequence ID" value="STY65291.1"/>
    <property type="molecule type" value="Genomic_DNA"/>
</dbReference>
<dbReference type="GeneID" id="67368774"/>
<dbReference type="EMBL" id="UGPL01000004">
    <property type="protein sequence ID" value="STY58711.1"/>
    <property type="molecule type" value="Genomic_DNA"/>
</dbReference>
<evidence type="ECO:0000259" key="1">
    <source>
        <dbReference type="Pfam" id="PF13986"/>
    </source>
</evidence>
<evidence type="ECO:0000313" key="5">
    <source>
        <dbReference type="EMBL" id="TRB34852.1"/>
    </source>
</evidence>
<dbReference type="EMBL" id="UGPN01000002">
    <property type="protein sequence ID" value="STY61351.1"/>
    <property type="molecule type" value="Genomic_DNA"/>
</dbReference>
<dbReference type="EMBL" id="VAJI01000041">
    <property type="protein sequence ID" value="TRB34852.1"/>
    <property type="molecule type" value="Genomic_DNA"/>
</dbReference>
<evidence type="ECO:0000313" key="3">
    <source>
        <dbReference type="EMBL" id="STY61351.1"/>
    </source>
</evidence>
<dbReference type="Proteomes" id="UP000318394">
    <property type="component" value="Unassembled WGS sequence"/>
</dbReference>